<protein>
    <submittedName>
        <fullName evidence="2">Uncharacterized protein</fullName>
    </submittedName>
</protein>
<gene>
    <name evidence="2" type="ORF">EVA_10113</name>
</gene>
<name>J9GIJ6_9ZZZZ</name>
<evidence type="ECO:0000313" key="2">
    <source>
        <dbReference type="EMBL" id="EJX01783.1"/>
    </source>
</evidence>
<feature type="region of interest" description="Disordered" evidence="1">
    <location>
        <begin position="1"/>
        <end position="43"/>
    </location>
</feature>
<organism evidence="2">
    <name type="scientific">gut metagenome</name>
    <dbReference type="NCBI Taxonomy" id="749906"/>
    <lineage>
        <taxon>unclassified sequences</taxon>
        <taxon>metagenomes</taxon>
        <taxon>organismal metagenomes</taxon>
    </lineage>
</organism>
<reference evidence="2" key="1">
    <citation type="journal article" date="2012" name="PLoS ONE">
        <title>Gene sets for utilization of primary and secondary nutrition supplies in the distal gut of endangered iberian lynx.</title>
        <authorList>
            <person name="Alcaide M."/>
            <person name="Messina E."/>
            <person name="Richter M."/>
            <person name="Bargiela R."/>
            <person name="Peplies J."/>
            <person name="Huws S.A."/>
            <person name="Newbold C.J."/>
            <person name="Golyshin P.N."/>
            <person name="Simon M.A."/>
            <person name="Lopez G."/>
            <person name="Yakimov M.M."/>
            <person name="Ferrer M."/>
        </authorList>
    </citation>
    <scope>NUCLEOTIDE SEQUENCE</scope>
</reference>
<sequence length="43" mass="4615">MAICILTPGRPFRGSTPRSGASPRSCPPPHGPKSRNTGWPWCP</sequence>
<comment type="caution">
    <text evidence="2">The sequence shown here is derived from an EMBL/GenBank/DDBJ whole genome shotgun (WGS) entry which is preliminary data.</text>
</comment>
<dbReference type="AlphaFoldDB" id="J9GIJ6"/>
<dbReference type="EMBL" id="AMCI01002818">
    <property type="protein sequence ID" value="EJX01783.1"/>
    <property type="molecule type" value="Genomic_DNA"/>
</dbReference>
<accession>J9GIJ6</accession>
<proteinExistence type="predicted"/>
<evidence type="ECO:0000256" key="1">
    <source>
        <dbReference type="SAM" id="MobiDB-lite"/>
    </source>
</evidence>